<dbReference type="VEuPathDB" id="PlasmoDB:PfSN01_130062700"/>
<dbReference type="VEuPathDB" id="PlasmoDB:PfKH02_130062600"/>
<dbReference type="VEuPathDB" id="PlasmoDB:PfTG01_130065400"/>
<dbReference type="VEuPathDB" id="PlasmoDB:Pf7G8-2_000462100"/>
<organism evidence="1">
    <name type="scientific">Plasmodium falciparum</name>
    <name type="common">malaria parasite P. falciparum</name>
    <dbReference type="NCBI Taxonomy" id="5833"/>
    <lineage>
        <taxon>Eukaryota</taxon>
        <taxon>Sar</taxon>
        <taxon>Alveolata</taxon>
        <taxon>Apicomplexa</taxon>
        <taxon>Aconoidasida</taxon>
        <taxon>Haemosporida</taxon>
        <taxon>Plasmodiidae</taxon>
        <taxon>Plasmodium</taxon>
        <taxon>Plasmodium (Laverania)</taxon>
    </lineage>
</organism>
<accession>Q25915</accession>
<dbReference type="VEuPathDB" id="PlasmoDB:PfKE01_130065300"/>
<dbReference type="VEuPathDB" id="PlasmoDB:PfGN01_130066400"/>
<evidence type="ECO:0000313" key="1">
    <source>
        <dbReference type="EMBL" id="AAA29644.1"/>
    </source>
</evidence>
<dbReference type="VEuPathDB" id="PlasmoDB:PfIT_130065000"/>
<dbReference type="VEuPathDB" id="PlasmoDB:PfCD01_130065300"/>
<dbReference type="VEuPathDB" id="PlasmoDB:PfDd2_130065500"/>
<dbReference type="VEuPathDB" id="PlasmoDB:Pf7G8_130064200"/>
<dbReference type="VEuPathDB" id="PlasmoDB:PfNF166_130064600"/>
<reference evidence="1" key="1">
    <citation type="journal article" date="1991" name="Mol. Biochem. Parasitol.">
        <title>Identification of a common Plasmodium epitope (CPE) recognised by a pan-specific inhibitory monoclonal antibody.</title>
        <authorList>
            <person name="Cheng Q."/>
            <person name="Jones G."/>
            <person name="Liu E.X."/>
            <person name="Kidson C."/>
            <person name="Saul A."/>
        </authorList>
    </citation>
    <scope>NUCLEOTIDE SEQUENCE</scope>
    <source>
        <strain evidence="1">Malayan camp</strain>
    </source>
</reference>
<dbReference type="VEuPathDB" id="PlasmoDB:PF3D7_1359600"/>
<dbReference type="VEuPathDB" id="PlasmoDB:PfNF135_130063900"/>
<sequence length="109" mass="12938">KAEAGGSPDAREFETSLTSMEKPCLYKKCKISQVWWCMPVKDTFNTYERNNVLNSKIENNIEKIPHINNEYTNKNPKNCLLYKNEERNYNDNNIKDYINSMNFKKNDFN</sequence>
<feature type="non-terminal residue" evidence="1">
    <location>
        <position position="109"/>
    </location>
</feature>
<dbReference type="VEuPathDB" id="PlasmoDB:PfSD01_130066400"/>
<dbReference type="VEuPathDB" id="PlasmoDB:PfNF54_130064300"/>
<dbReference type="VEuPathDB" id="PlasmoDB:PfKH01_130063700"/>
<dbReference type="VEuPathDB" id="PlasmoDB:PfML01_130063800"/>
<dbReference type="AlphaFoldDB" id="Q25915"/>
<dbReference type="VEuPathDB" id="PlasmoDB:PfGB4_130065600"/>
<dbReference type="EMBL" id="M63279">
    <property type="protein sequence ID" value="AAA29644.1"/>
    <property type="molecule type" value="Genomic_DNA"/>
</dbReference>
<dbReference type="VEuPathDB" id="PlasmoDB:PfGA01_130065800"/>
<proteinExistence type="predicted"/>
<protein>
    <submittedName>
        <fullName evidence="1">Malaria antigen</fullName>
    </submittedName>
</protein>
<gene>
    <name evidence="1" type="primary">M26-32-14</name>
</gene>
<dbReference type="VEuPathDB" id="PlasmoDB:PfHB3_130066100"/>
<name>Q25915_PLAFA</name>